<protein>
    <submittedName>
        <fullName evidence="1">Uncharacterized protein</fullName>
    </submittedName>
</protein>
<dbReference type="Proteomes" id="UP001302652">
    <property type="component" value="Chromosome 2"/>
</dbReference>
<accession>A0ABZ0EI71</accession>
<evidence type="ECO:0000313" key="1">
    <source>
        <dbReference type="EMBL" id="WOD16923.1"/>
    </source>
</evidence>
<gene>
    <name evidence="1" type="ORF">RW095_13730</name>
</gene>
<organism evidence="1 2">
    <name type="scientific">Paraburkholderia kirstenboschensis</name>
    <dbReference type="NCBI Taxonomy" id="1245436"/>
    <lineage>
        <taxon>Bacteria</taxon>
        <taxon>Pseudomonadati</taxon>
        <taxon>Pseudomonadota</taxon>
        <taxon>Betaproteobacteria</taxon>
        <taxon>Burkholderiales</taxon>
        <taxon>Burkholderiaceae</taxon>
        <taxon>Paraburkholderia</taxon>
    </lineage>
</organism>
<keyword evidence="2" id="KW-1185">Reference proteome</keyword>
<dbReference type="RefSeq" id="WP_317019514.1">
    <property type="nucleotide sequence ID" value="NZ_CP136512.1"/>
</dbReference>
<reference evidence="1 2" key="1">
    <citation type="submission" date="2023-10" db="EMBL/GenBank/DDBJ databases">
        <title>Surface-active antibiotics is a multifunctional adaptation for post-fire microbes.</title>
        <authorList>
            <person name="Liu M.D."/>
            <person name="Du Y."/>
            <person name="Koupaei S.K."/>
            <person name="Kim N.R."/>
            <person name="Zhang W."/>
            <person name="Traxler M.F."/>
        </authorList>
    </citation>
    <scope>NUCLEOTIDE SEQUENCE [LARGE SCALE GENOMIC DNA]</scope>
    <source>
        <strain evidence="1 2">F3</strain>
    </source>
</reference>
<proteinExistence type="predicted"/>
<evidence type="ECO:0000313" key="2">
    <source>
        <dbReference type="Proteomes" id="UP001302652"/>
    </source>
</evidence>
<dbReference type="EMBL" id="CP136512">
    <property type="protein sequence ID" value="WOD16923.1"/>
    <property type="molecule type" value="Genomic_DNA"/>
</dbReference>
<name>A0ABZ0EI71_9BURK</name>
<sequence>MGKPNNTTFGQYQTTVSAGTNSQGARTCTNCPFPALTSGGSRLVELGGNQNWISYDDVTQYND</sequence>